<feature type="domain" description="GST N-terminal" evidence="1">
    <location>
        <begin position="9"/>
        <end position="87"/>
    </location>
</feature>
<dbReference type="PROSITE" id="PS50404">
    <property type="entry name" value="GST_NTER"/>
    <property type="match status" value="1"/>
</dbReference>
<dbReference type="SFLD" id="SFLDG00358">
    <property type="entry name" value="Main_(cytGST)"/>
    <property type="match status" value="1"/>
</dbReference>
<dbReference type="EMBL" id="MZXW01000022">
    <property type="protein sequence ID" value="RXT45099.1"/>
    <property type="molecule type" value="Genomic_DNA"/>
</dbReference>
<dbReference type="InterPro" id="IPR040079">
    <property type="entry name" value="Glutathione_S-Trfase"/>
</dbReference>
<dbReference type="PANTHER" id="PTHR44051">
    <property type="entry name" value="GLUTATHIONE S-TRANSFERASE-RELATED"/>
    <property type="match status" value="1"/>
</dbReference>
<gene>
    <name evidence="2" type="ORF">B5V03_21340</name>
</gene>
<comment type="caution">
    <text evidence="2">The sequence shown here is derived from an EMBL/GenBank/DDBJ whole genome shotgun (WGS) entry which is preliminary data.</text>
</comment>
<evidence type="ECO:0000313" key="3">
    <source>
        <dbReference type="Proteomes" id="UP000290819"/>
    </source>
</evidence>
<dbReference type="RefSeq" id="WP_129272381.1">
    <property type="nucleotide sequence ID" value="NZ_MZXW01000022.1"/>
</dbReference>
<accession>A0A4V1P5S2</accession>
<dbReference type="InterPro" id="IPR036282">
    <property type="entry name" value="Glutathione-S-Trfase_C_sf"/>
</dbReference>
<dbReference type="Pfam" id="PF02798">
    <property type="entry name" value="GST_N"/>
    <property type="match status" value="1"/>
</dbReference>
<dbReference type="SUPFAM" id="SSF52833">
    <property type="entry name" value="Thioredoxin-like"/>
    <property type="match status" value="1"/>
</dbReference>
<sequence length="217" mass="23830">MPDLTLTTFEWVPEPPRGFVRDLRVRWALEEAALPYRVASVPFGDRGAAHFAHQPFGQVPWLTDGDLSIFESGAILLHLGGHSAKLMPPDPRGRAEATEWVFAALNSVEMASLPWTMSKFMGHPTDTPAWKFVDDFLKLRLKHMETVLAAREWLAGSFSVADILMSDVLRVVDGFDGLAVSPACRAYVARATGRPAFAKARADQMAHFAAADKARGA</sequence>
<dbReference type="InterPro" id="IPR004045">
    <property type="entry name" value="Glutathione_S-Trfase_N"/>
</dbReference>
<dbReference type="Proteomes" id="UP000290819">
    <property type="component" value="Unassembled WGS sequence"/>
</dbReference>
<dbReference type="PANTHER" id="PTHR44051:SF8">
    <property type="entry name" value="GLUTATHIONE S-TRANSFERASE GSTA"/>
    <property type="match status" value="1"/>
</dbReference>
<protein>
    <submittedName>
        <fullName evidence="2">Glutathione S-transferase</fullName>
    </submittedName>
</protein>
<dbReference type="SUPFAM" id="SSF47616">
    <property type="entry name" value="GST C-terminal domain-like"/>
    <property type="match status" value="1"/>
</dbReference>
<dbReference type="Gene3D" id="3.40.30.10">
    <property type="entry name" value="Glutaredoxin"/>
    <property type="match status" value="1"/>
</dbReference>
<organism evidence="2 3">
    <name type="scientific">Bradyrhizobium betae</name>
    <dbReference type="NCBI Taxonomy" id="244734"/>
    <lineage>
        <taxon>Bacteria</taxon>
        <taxon>Pseudomonadati</taxon>
        <taxon>Pseudomonadota</taxon>
        <taxon>Alphaproteobacteria</taxon>
        <taxon>Hyphomicrobiales</taxon>
        <taxon>Nitrobacteraceae</taxon>
        <taxon>Bradyrhizobium</taxon>
    </lineage>
</organism>
<proteinExistence type="predicted"/>
<name>A0A4V1P5S2_9BRAD</name>
<dbReference type="OrthoDB" id="9811242at2"/>
<dbReference type="InterPro" id="IPR036249">
    <property type="entry name" value="Thioredoxin-like_sf"/>
</dbReference>
<dbReference type="CDD" id="cd03046">
    <property type="entry name" value="GST_N_GTT1_like"/>
    <property type="match status" value="1"/>
</dbReference>
<dbReference type="SFLD" id="SFLDS00019">
    <property type="entry name" value="Glutathione_Transferase_(cytos"/>
    <property type="match status" value="1"/>
</dbReference>
<keyword evidence="2" id="KW-0808">Transferase</keyword>
<dbReference type="AlphaFoldDB" id="A0A4V1P5S2"/>
<dbReference type="Gene3D" id="1.20.1050.10">
    <property type="match status" value="1"/>
</dbReference>
<keyword evidence="3" id="KW-1185">Reference proteome</keyword>
<dbReference type="CDD" id="cd03207">
    <property type="entry name" value="GST_C_8"/>
    <property type="match status" value="1"/>
</dbReference>
<evidence type="ECO:0000313" key="2">
    <source>
        <dbReference type="EMBL" id="RXT45099.1"/>
    </source>
</evidence>
<reference evidence="2 3" key="1">
    <citation type="submission" date="2017-03" db="EMBL/GenBank/DDBJ databases">
        <authorList>
            <person name="Safronova V.I."/>
            <person name="Sazanova A.L."/>
            <person name="Chirak E.R."/>
        </authorList>
    </citation>
    <scope>NUCLEOTIDE SEQUENCE [LARGE SCALE GENOMIC DNA]</scope>
    <source>
        <strain evidence="2 3">Opo-243</strain>
    </source>
</reference>
<dbReference type="FunFam" id="3.40.30.10:FF:000331">
    <property type="entry name" value="Glutathione S-transferase"/>
    <property type="match status" value="1"/>
</dbReference>
<evidence type="ECO:0000259" key="1">
    <source>
        <dbReference type="PROSITE" id="PS50404"/>
    </source>
</evidence>
<dbReference type="GO" id="GO:0016740">
    <property type="term" value="F:transferase activity"/>
    <property type="evidence" value="ECO:0007669"/>
    <property type="project" value="UniProtKB-KW"/>
</dbReference>